<protein>
    <submittedName>
        <fullName evidence="5">PucR family transcriptional regulator ligand-binding domain-containing protein</fullName>
    </submittedName>
</protein>
<proteinExistence type="inferred from homology"/>
<accession>A0AAW9JRL6</accession>
<gene>
    <name evidence="5" type="ORF">RAK27_04660</name>
</gene>
<evidence type="ECO:0000313" key="5">
    <source>
        <dbReference type="EMBL" id="MDZ5757944.1"/>
    </source>
</evidence>
<feature type="domain" description="PucR C-terminal helix-turn-helix" evidence="3">
    <location>
        <begin position="481"/>
        <end position="538"/>
    </location>
</feature>
<dbReference type="PANTHER" id="PTHR33744:SF1">
    <property type="entry name" value="DNA-BINDING TRANSCRIPTIONAL ACTIVATOR ADER"/>
    <property type="match status" value="1"/>
</dbReference>
<sequence length="546" mass="62459">MTTIGELLQIPRFSNIQVLNSHADLTKIVDTIEISETPDVAAYLPKNVFLLTTAMVFKDDPKGLCDMLRSLNALPAAGIGIKLGRFINELDPMVLAVADELGFPVLQIPSTVTLGTTSHQLLSYLWDTETEKLNFALDIQQKFSNMMIKGATLTSLTRHLGSILKRPVLLINPFLEVVAESRHLQNDPKFSNTTIEKIKPKLREAQSSGKEYSFLLEDEEENPLLVSVFPIMSSAYFPYLLVIFKADQIPYPFSQFAIEQANTVLSYTLYKNLKLTENLLNQKKDFFYQLSEKKLPAEAKLINWLDYGKDYGIIKSSYYRVIIINFEETLLDQTNQQLSDDRSYLSYEWLEKQINLHFKKALLFPIKHTHYYALLLQKSTNLLADKLVAIHNGLIDQLPISLNFSIGNEVTDPASIHFSFREAMDALDISLKEDVQPVVTFFQSKGLNKLIDYVPKEDIEHFCLVNLKSLAFPRSEMNRELRRTLKVYLESQCEITITAKKLFIHRNTVKYRIAKCEELFESPINDPKLSLNLRLALVLSDTEDQI</sequence>
<comment type="similarity">
    <text evidence="1">Belongs to the CdaR family.</text>
</comment>
<dbReference type="InterPro" id="IPR041522">
    <property type="entry name" value="CdaR_GGDEF"/>
</dbReference>
<comment type="caution">
    <text evidence="5">The sequence shown here is derived from an EMBL/GenBank/DDBJ whole genome shotgun (WGS) entry which is preliminary data.</text>
</comment>
<dbReference type="EMBL" id="JAVBVO010000003">
    <property type="protein sequence ID" value="MDZ5757944.1"/>
    <property type="molecule type" value="Genomic_DNA"/>
</dbReference>
<evidence type="ECO:0000259" key="4">
    <source>
        <dbReference type="Pfam" id="PF17853"/>
    </source>
</evidence>
<feature type="domain" description="CdaR GGDEF-like" evidence="4">
    <location>
        <begin position="306"/>
        <end position="429"/>
    </location>
</feature>
<dbReference type="InterPro" id="IPR042070">
    <property type="entry name" value="PucR_C-HTH_sf"/>
</dbReference>
<name>A0AAW9JRL6_CARML</name>
<dbReference type="InterPro" id="IPR012914">
    <property type="entry name" value="PucR_dom"/>
</dbReference>
<evidence type="ECO:0000259" key="3">
    <source>
        <dbReference type="Pfam" id="PF13556"/>
    </source>
</evidence>
<dbReference type="Proteomes" id="UP001290462">
    <property type="component" value="Unassembled WGS sequence"/>
</dbReference>
<evidence type="ECO:0000259" key="2">
    <source>
        <dbReference type="Pfam" id="PF07905"/>
    </source>
</evidence>
<dbReference type="Gene3D" id="1.10.10.2840">
    <property type="entry name" value="PucR C-terminal helix-turn-helix domain"/>
    <property type="match status" value="1"/>
</dbReference>
<dbReference type="Pfam" id="PF13556">
    <property type="entry name" value="HTH_30"/>
    <property type="match status" value="1"/>
</dbReference>
<dbReference type="Pfam" id="PF17853">
    <property type="entry name" value="GGDEF_2"/>
    <property type="match status" value="1"/>
</dbReference>
<dbReference type="Pfam" id="PF07905">
    <property type="entry name" value="PucR"/>
    <property type="match status" value="1"/>
</dbReference>
<dbReference type="PANTHER" id="PTHR33744">
    <property type="entry name" value="CARBOHYDRATE DIACID REGULATOR"/>
    <property type="match status" value="1"/>
</dbReference>
<evidence type="ECO:0000313" key="6">
    <source>
        <dbReference type="Proteomes" id="UP001290462"/>
    </source>
</evidence>
<dbReference type="InterPro" id="IPR025736">
    <property type="entry name" value="PucR_C-HTH_dom"/>
</dbReference>
<dbReference type="GeneID" id="83606003"/>
<dbReference type="InterPro" id="IPR051448">
    <property type="entry name" value="CdaR-like_regulators"/>
</dbReference>
<organism evidence="5 6">
    <name type="scientific">Carnobacterium maltaromaticum</name>
    <name type="common">Carnobacterium piscicola</name>
    <dbReference type="NCBI Taxonomy" id="2751"/>
    <lineage>
        <taxon>Bacteria</taxon>
        <taxon>Bacillati</taxon>
        <taxon>Bacillota</taxon>
        <taxon>Bacilli</taxon>
        <taxon>Lactobacillales</taxon>
        <taxon>Carnobacteriaceae</taxon>
        <taxon>Carnobacterium</taxon>
    </lineage>
</organism>
<dbReference type="RefSeq" id="WP_010053771.1">
    <property type="nucleotide sequence ID" value="NZ_BJOJ01000008.1"/>
</dbReference>
<evidence type="ECO:0000256" key="1">
    <source>
        <dbReference type="ARBA" id="ARBA00006754"/>
    </source>
</evidence>
<dbReference type="AlphaFoldDB" id="A0AAW9JRL6"/>
<feature type="domain" description="Purine catabolism PurC-like" evidence="2">
    <location>
        <begin position="6"/>
        <end position="124"/>
    </location>
</feature>
<reference evidence="5" key="1">
    <citation type="submission" date="2023-08" db="EMBL/GenBank/DDBJ databases">
        <title>Genomic characterization of piscicolin 126 produced by Carnobacterium maltaromaticum CM22 strain isolated from salmon (Salmo salar).</title>
        <authorList>
            <person name="Gonzalez-Gragera E."/>
            <person name="Garcia-Lopez J.D."/>
            <person name="Teso-Perez C."/>
            <person name="Gimenez-Hernandez I."/>
            <person name="Peralta-Sanchez J.M."/>
            <person name="Valdivia E."/>
            <person name="Montalban-Lopez M."/>
            <person name="Martin-Platero A.M."/>
            <person name="Banos A."/>
            <person name="Martinez-Bueno M."/>
        </authorList>
    </citation>
    <scope>NUCLEOTIDE SEQUENCE</scope>
    <source>
        <strain evidence="5">CM22</strain>
    </source>
</reference>